<organism evidence="9 10">
    <name type="scientific">Aspergillus sclerotialis</name>
    <dbReference type="NCBI Taxonomy" id="2070753"/>
    <lineage>
        <taxon>Eukaryota</taxon>
        <taxon>Fungi</taxon>
        <taxon>Dikarya</taxon>
        <taxon>Ascomycota</taxon>
        <taxon>Pezizomycotina</taxon>
        <taxon>Eurotiomycetes</taxon>
        <taxon>Eurotiomycetidae</taxon>
        <taxon>Eurotiales</taxon>
        <taxon>Aspergillaceae</taxon>
        <taxon>Aspergillus</taxon>
        <taxon>Aspergillus subgen. Polypaecilum</taxon>
    </lineage>
</organism>
<evidence type="ECO:0000256" key="5">
    <source>
        <dbReference type="PROSITE-ProRule" id="PRU00108"/>
    </source>
</evidence>
<feature type="region of interest" description="Disordered" evidence="6">
    <location>
        <begin position="1"/>
        <end position="28"/>
    </location>
</feature>
<feature type="compositionally biased region" description="Polar residues" evidence="6">
    <location>
        <begin position="51"/>
        <end position="67"/>
    </location>
</feature>
<evidence type="ECO:0000259" key="7">
    <source>
        <dbReference type="PROSITE" id="PS50071"/>
    </source>
</evidence>
<gene>
    <name evidence="9" type="ORF">PHISCL_07567</name>
</gene>
<keyword evidence="1 5" id="KW-0238">DNA-binding</keyword>
<proteinExistence type="predicted"/>
<dbReference type="InterPro" id="IPR050224">
    <property type="entry name" value="TALE_homeobox"/>
</dbReference>
<dbReference type="OrthoDB" id="5399138at2759"/>
<evidence type="ECO:0000256" key="1">
    <source>
        <dbReference type="ARBA" id="ARBA00023125"/>
    </source>
</evidence>
<dbReference type="InterPro" id="IPR013087">
    <property type="entry name" value="Znf_C2H2_type"/>
</dbReference>
<evidence type="ECO:0000256" key="2">
    <source>
        <dbReference type="ARBA" id="ARBA00023155"/>
    </source>
</evidence>
<comment type="caution">
    <text evidence="9">The sequence shown here is derived from an EMBL/GenBank/DDBJ whole genome shotgun (WGS) entry which is preliminary data.</text>
</comment>
<feature type="region of interest" description="Disordered" evidence="6">
    <location>
        <begin position="40"/>
        <end position="67"/>
    </location>
</feature>
<dbReference type="SMART" id="SM00389">
    <property type="entry name" value="HOX"/>
    <property type="match status" value="1"/>
</dbReference>
<dbReference type="GO" id="GO:0005634">
    <property type="term" value="C:nucleus"/>
    <property type="evidence" value="ECO:0007669"/>
    <property type="project" value="UniProtKB-SubCell"/>
</dbReference>
<dbReference type="GO" id="GO:0003677">
    <property type="term" value="F:DNA binding"/>
    <property type="evidence" value="ECO:0007669"/>
    <property type="project" value="UniProtKB-UniRule"/>
</dbReference>
<dbReference type="AlphaFoldDB" id="A0A3A2ZQB7"/>
<feature type="region of interest" description="Disordered" evidence="6">
    <location>
        <begin position="279"/>
        <end position="316"/>
    </location>
</feature>
<dbReference type="CDD" id="cd00086">
    <property type="entry name" value="homeodomain"/>
    <property type="match status" value="1"/>
</dbReference>
<evidence type="ECO:0000313" key="9">
    <source>
        <dbReference type="EMBL" id="RJE20095.1"/>
    </source>
</evidence>
<dbReference type="Gene3D" id="1.10.10.60">
    <property type="entry name" value="Homeodomain-like"/>
    <property type="match status" value="1"/>
</dbReference>
<dbReference type="PROSITE" id="PS50071">
    <property type="entry name" value="HOMEOBOX_2"/>
    <property type="match status" value="1"/>
</dbReference>
<protein>
    <recommendedName>
        <fullName evidence="11">Homeobox and C2H2 transcription factor</fullName>
    </recommendedName>
</protein>
<dbReference type="PROSITE" id="PS00028">
    <property type="entry name" value="ZINC_FINGER_C2H2_1"/>
    <property type="match status" value="2"/>
</dbReference>
<feature type="region of interest" description="Disordered" evidence="6">
    <location>
        <begin position="220"/>
        <end position="245"/>
    </location>
</feature>
<evidence type="ECO:0008006" key="11">
    <source>
        <dbReference type="Google" id="ProtNLM"/>
    </source>
</evidence>
<name>A0A3A2ZQB7_9EURO</name>
<keyword evidence="4" id="KW-0479">Metal-binding</keyword>
<keyword evidence="2 5" id="KW-0371">Homeobox</keyword>
<comment type="subcellular location">
    <subcellularLocation>
        <location evidence="5">Nucleus</location>
    </subcellularLocation>
</comment>
<feature type="DNA-binding region" description="Homeobox" evidence="5">
    <location>
        <begin position="164"/>
        <end position="226"/>
    </location>
</feature>
<keyword evidence="10" id="KW-1185">Reference proteome</keyword>
<dbReference type="InterPro" id="IPR008422">
    <property type="entry name" value="KN_HD"/>
</dbReference>
<feature type="region of interest" description="Disordered" evidence="6">
    <location>
        <begin position="686"/>
        <end position="727"/>
    </location>
</feature>
<feature type="compositionally biased region" description="Polar residues" evidence="6">
    <location>
        <begin position="284"/>
        <end position="312"/>
    </location>
</feature>
<dbReference type="PANTHER" id="PTHR11850">
    <property type="entry name" value="HOMEOBOX PROTEIN TRANSCRIPTION FACTORS"/>
    <property type="match status" value="1"/>
</dbReference>
<feature type="region of interest" description="Disordered" evidence="6">
    <location>
        <begin position="791"/>
        <end position="813"/>
    </location>
</feature>
<dbReference type="GO" id="GO:0006355">
    <property type="term" value="P:regulation of DNA-templated transcription"/>
    <property type="evidence" value="ECO:0007669"/>
    <property type="project" value="InterPro"/>
</dbReference>
<sequence length="860" mass="95336">MEYFDFDGASHGSHAQDDEVASNSIEVDETDAVADIDSLRQEQPLEFPNDTPEQNVPSQRMENPTDNAMDSMYPMFRAKDPCDFCRTMGFDCFIAKRGVMQNGCTCCISLYRECTFTHAKRSGKYLDTLHTVSENVDIPTGSLTGKKVLKSVTGATMDDTDAFSRKGSARFPREAVRVLKAWLYEHSKHPYPTEQEKDELKERTGLKRTQISNWLANARRRGKVPSTTRSSSPVLGAMDIPRPHPDMSLMTPLERWKHSPPEHEPAATSDIIRALVNTPFDASRQPSNHVRSFSRKTGSSNDSSHANSNMVPVSSASSLETSRSSLSDLSFASAFSHRSSLGSMERKERRRRRKTSAGVNTFNQQKARSARIFQCTFCADTFATKYDWQRHEKSLHLALDKWTCSPHGGVVNMNGTNRCVFCLAADPDVDHLESHNYSFCQEKMPQERTFYRKDHLNQHLRLMHNVKYHASMDKWRSSTTEVKSRCGFCGATFTTWKDRVDHLAAHFKNGADMSQWQSDWGFEPFVQSLVENAIPPYLIAQERKTLDPFKTTLALRQEGAHSEAEMTVPEDANCYHRLQQELTAFIRNQVSMGIIPTDQMIQDEARHIIYGSNDPWNQTCADNPVWLGVLKRDAGIEAVPHSEHIKLDNLGMQPPFAAHGGLRLPPAESNPLARYSVCHKSLQSPSISSPGFQSPAFQGTGQSSAVASMPGSAAGSYGGSSGAVSGKPTPALASDWGSAFSARTSSSSFPAQASVDPLIQMGFEPEFLQRLNESYGELGQEMEELTFEGSAAASGNAKPVRSESIQNLPNPAGVGLPDSNIMSSPIAIPHTKSPEIPIPDAFQPNLDAFPDLRFFENEGT</sequence>
<dbReference type="STRING" id="2070753.A0A3A2ZQB7"/>
<dbReference type="Proteomes" id="UP000266188">
    <property type="component" value="Unassembled WGS sequence"/>
</dbReference>
<dbReference type="InterPro" id="IPR009057">
    <property type="entry name" value="Homeodomain-like_sf"/>
</dbReference>
<dbReference type="PROSITE" id="PS50157">
    <property type="entry name" value="ZINC_FINGER_C2H2_2"/>
    <property type="match status" value="1"/>
</dbReference>
<feature type="domain" description="Homeobox" evidence="7">
    <location>
        <begin position="162"/>
        <end position="225"/>
    </location>
</feature>
<evidence type="ECO:0000256" key="6">
    <source>
        <dbReference type="SAM" id="MobiDB-lite"/>
    </source>
</evidence>
<dbReference type="InterPro" id="IPR001356">
    <property type="entry name" value="HD"/>
</dbReference>
<keyword evidence="4" id="KW-0862">Zinc</keyword>
<dbReference type="GO" id="GO:0008270">
    <property type="term" value="F:zinc ion binding"/>
    <property type="evidence" value="ECO:0007669"/>
    <property type="project" value="UniProtKB-KW"/>
</dbReference>
<evidence type="ECO:0000256" key="3">
    <source>
        <dbReference type="ARBA" id="ARBA00023242"/>
    </source>
</evidence>
<evidence type="ECO:0000259" key="8">
    <source>
        <dbReference type="PROSITE" id="PS50157"/>
    </source>
</evidence>
<reference evidence="10" key="1">
    <citation type="submission" date="2017-02" db="EMBL/GenBank/DDBJ databases">
        <authorList>
            <person name="Tafer H."/>
            <person name="Lopandic K."/>
        </authorList>
    </citation>
    <scope>NUCLEOTIDE SEQUENCE [LARGE SCALE GENOMIC DNA]</scope>
    <source>
        <strain evidence="10">CBS 366.77</strain>
    </source>
</reference>
<keyword evidence="3 5" id="KW-0539">Nucleus</keyword>
<dbReference type="SUPFAM" id="SSF46689">
    <property type="entry name" value="Homeodomain-like"/>
    <property type="match status" value="1"/>
</dbReference>
<evidence type="ECO:0000256" key="4">
    <source>
        <dbReference type="PROSITE-ProRule" id="PRU00042"/>
    </source>
</evidence>
<accession>A0A3A2ZQB7</accession>
<dbReference type="Pfam" id="PF05920">
    <property type="entry name" value="Homeobox_KN"/>
    <property type="match status" value="1"/>
</dbReference>
<dbReference type="SMART" id="SM00355">
    <property type="entry name" value="ZnF_C2H2"/>
    <property type="match status" value="3"/>
</dbReference>
<feature type="compositionally biased region" description="Polar residues" evidence="6">
    <location>
        <begin position="686"/>
        <end position="706"/>
    </location>
</feature>
<keyword evidence="4" id="KW-0863">Zinc-finger</keyword>
<dbReference type="EMBL" id="MVGC01000339">
    <property type="protein sequence ID" value="RJE20095.1"/>
    <property type="molecule type" value="Genomic_DNA"/>
</dbReference>
<evidence type="ECO:0000313" key="10">
    <source>
        <dbReference type="Proteomes" id="UP000266188"/>
    </source>
</evidence>
<feature type="region of interest" description="Disordered" evidence="6">
    <location>
        <begin position="340"/>
        <end position="362"/>
    </location>
</feature>
<feature type="domain" description="C2H2-type" evidence="8">
    <location>
        <begin position="373"/>
        <end position="401"/>
    </location>
</feature>